<dbReference type="GO" id="GO:0005737">
    <property type="term" value="C:cytoplasm"/>
    <property type="evidence" value="ECO:0007669"/>
    <property type="project" value="TreeGrafter"/>
</dbReference>
<feature type="region of interest" description="Disordered" evidence="3">
    <location>
        <begin position="93"/>
        <end position="175"/>
    </location>
</feature>
<name>A0A3M7C1I6_HORWE</name>
<dbReference type="VEuPathDB" id="FungiDB:BTJ68_09344"/>
<feature type="region of interest" description="Disordered" evidence="3">
    <location>
        <begin position="50"/>
        <end position="80"/>
    </location>
</feature>
<organism evidence="4 5">
    <name type="scientific">Hortaea werneckii</name>
    <name type="common">Black yeast</name>
    <name type="synonym">Cladosporium werneckii</name>
    <dbReference type="NCBI Taxonomy" id="91943"/>
    <lineage>
        <taxon>Eukaryota</taxon>
        <taxon>Fungi</taxon>
        <taxon>Dikarya</taxon>
        <taxon>Ascomycota</taxon>
        <taxon>Pezizomycotina</taxon>
        <taxon>Dothideomycetes</taxon>
        <taxon>Dothideomycetidae</taxon>
        <taxon>Mycosphaerellales</taxon>
        <taxon>Teratosphaeriaceae</taxon>
        <taxon>Hortaea</taxon>
    </lineage>
</organism>
<dbReference type="Pfam" id="PF04667">
    <property type="entry name" value="Endosulfine"/>
    <property type="match status" value="1"/>
</dbReference>
<dbReference type="GO" id="GO:0004864">
    <property type="term" value="F:protein phosphatase inhibitor activity"/>
    <property type="evidence" value="ECO:0007669"/>
    <property type="project" value="TreeGrafter"/>
</dbReference>
<reference evidence="4 5" key="1">
    <citation type="journal article" date="2018" name="BMC Genomics">
        <title>Genomic evidence for intraspecific hybridization in a clonal and extremely halotolerant yeast.</title>
        <authorList>
            <person name="Gostincar C."/>
            <person name="Stajich J.E."/>
            <person name="Zupancic J."/>
            <person name="Zalar P."/>
            <person name="Gunde-Cimerman N."/>
        </authorList>
    </citation>
    <scope>NUCLEOTIDE SEQUENCE [LARGE SCALE GENOMIC DNA]</scope>
    <source>
        <strain evidence="4 5">EXF-151</strain>
    </source>
</reference>
<dbReference type="AlphaFoldDB" id="A0A3M7C1I6"/>
<sequence>MALNPHQKNKVDVSQLSEEEQKLFRLYGKLPNKKDLLQNKLKERKYFDSGDYAMSKAGKSDAGLVGGLGREHPSYDGPKTTFVPRVLQMEVKLTPDSIPHLSQQQSQGSGGSPPGGAANNGPALHPAPSQGAQSASPVKEPSILQRGMSVDEQESEAVAKQVENATEEKGVPIGQ</sequence>
<protein>
    <recommendedName>
        <fullName evidence="2">mRNA stability protein</fullName>
    </recommendedName>
</protein>
<evidence type="ECO:0000256" key="1">
    <source>
        <dbReference type="ARBA" id="ARBA00010520"/>
    </source>
</evidence>
<evidence type="ECO:0000313" key="4">
    <source>
        <dbReference type="EMBL" id="RMY45938.1"/>
    </source>
</evidence>
<feature type="compositionally biased region" description="Basic and acidic residues" evidence="3">
    <location>
        <begin position="166"/>
        <end position="175"/>
    </location>
</feature>
<dbReference type="InterPro" id="IPR006760">
    <property type="entry name" value="Endosulphine"/>
</dbReference>
<dbReference type="OrthoDB" id="5949865at2759"/>
<dbReference type="PANTHER" id="PTHR10358">
    <property type="entry name" value="ENDOSULFINE"/>
    <property type="match status" value="1"/>
</dbReference>
<dbReference type="Proteomes" id="UP000270230">
    <property type="component" value="Unassembled WGS sequence"/>
</dbReference>
<comment type="caution">
    <text evidence="4">The sequence shown here is derived from an EMBL/GenBank/DDBJ whole genome shotgun (WGS) entry which is preliminary data.</text>
</comment>
<evidence type="ECO:0000256" key="3">
    <source>
        <dbReference type="SAM" id="MobiDB-lite"/>
    </source>
</evidence>
<evidence type="ECO:0000256" key="2">
    <source>
        <dbReference type="RuleBase" id="RU363120"/>
    </source>
</evidence>
<dbReference type="PANTHER" id="PTHR10358:SF6">
    <property type="entry name" value="ENDOSULFINE, ISOFORM A"/>
    <property type="match status" value="1"/>
</dbReference>
<gene>
    <name evidence="4" type="ORF">D0865_09606</name>
</gene>
<evidence type="ECO:0000313" key="5">
    <source>
        <dbReference type="Proteomes" id="UP000270230"/>
    </source>
</evidence>
<comment type="function">
    <text evidence="2">Plays an essential role in initiation of the G0 program by preventing the degradation of specific nutrient-regulated mRNAs via the 5'-3' mRNA decay pathway.</text>
</comment>
<comment type="similarity">
    <text evidence="1 2">Belongs to the endosulfine family.</text>
</comment>
<accession>A0A3M7C1I6</accession>
<dbReference type="EMBL" id="QWIN01000887">
    <property type="protein sequence ID" value="RMY45938.1"/>
    <property type="molecule type" value="Genomic_DNA"/>
</dbReference>
<proteinExistence type="inferred from homology"/>
<feature type="compositionally biased region" description="Low complexity" evidence="3">
    <location>
        <begin position="115"/>
        <end position="128"/>
    </location>
</feature>